<feature type="transmembrane region" description="Helical" evidence="2">
    <location>
        <begin position="80"/>
        <end position="100"/>
    </location>
</feature>
<dbReference type="EMBL" id="JARWBG010000049">
    <property type="protein sequence ID" value="MDH2392808.1"/>
    <property type="molecule type" value="Genomic_DNA"/>
</dbReference>
<keyword evidence="2" id="KW-0472">Membrane</keyword>
<evidence type="ECO:0000256" key="2">
    <source>
        <dbReference type="SAM" id="Phobius"/>
    </source>
</evidence>
<dbReference type="Proteomes" id="UP001223144">
    <property type="component" value="Unassembled WGS sequence"/>
</dbReference>
<organism evidence="3 4">
    <name type="scientific">Streptomyces chengmaiensis</name>
    <dbReference type="NCBI Taxonomy" id="3040919"/>
    <lineage>
        <taxon>Bacteria</taxon>
        <taxon>Bacillati</taxon>
        <taxon>Actinomycetota</taxon>
        <taxon>Actinomycetes</taxon>
        <taxon>Kitasatosporales</taxon>
        <taxon>Streptomycetaceae</taxon>
        <taxon>Streptomyces</taxon>
    </lineage>
</organism>
<feature type="transmembrane region" description="Helical" evidence="2">
    <location>
        <begin position="56"/>
        <end position="74"/>
    </location>
</feature>
<comment type="caution">
    <text evidence="3">The sequence shown here is derived from an EMBL/GenBank/DDBJ whole genome shotgun (WGS) entry which is preliminary data.</text>
</comment>
<evidence type="ECO:0000313" key="3">
    <source>
        <dbReference type="EMBL" id="MDH2392808.1"/>
    </source>
</evidence>
<feature type="transmembrane region" description="Helical" evidence="2">
    <location>
        <begin position="107"/>
        <end position="127"/>
    </location>
</feature>
<protein>
    <submittedName>
        <fullName evidence="3">Uncharacterized protein</fullName>
    </submittedName>
</protein>
<keyword evidence="2" id="KW-0812">Transmembrane</keyword>
<sequence length="130" mass="13166">MSEANTSPDASVAARPDTTLDAADAGPDPDAAPEAGPEEGAEREGLTPRQARRVRIVLSALIMLAAAAVLALRLGSTHSMLTVGFYGMALILSGSALVLSKQGRTRVATAVLGLGVAVALAGEWAVASMR</sequence>
<feature type="region of interest" description="Disordered" evidence="1">
    <location>
        <begin position="1"/>
        <end position="48"/>
    </location>
</feature>
<proteinExistence type="predicted"/>
<accession>A0ABT6HWY6</accession>
<evidence type="ECO:0000313" key="4">
    <source>
        <dbReference type="Proteomes" id="UP001223144"/>
    </source>
</evidence>
<reference evidence="3 4" key="1">
    <citation type="submission" date="2023-04" db="EMBL/GenBank/DDBJ databases">
        <title>Streptomyces chengmaiensis sp. nov. isolated from the stem of mangrove plant in Hainan.</title>
        <authorList>
            <person name="Huang X."/>
            <person name="Zhou S."/>
            <person name="Chu X."/>
            <person name="Xie Y."/>
            <person name="Lin Y."/>
        </authorList>
    </citation>
    <scope>NUCLEOTIDE SEQUENCE [LARGE SCALE GENOMIC DNA]</scope>
    <source>
        <strain evidence="3 4">HNM0663</strain>
    </source>
</reference>
<dbReference type="RefSeq" id="WP_240137189.1">
    <property type="nucleotide sequence ID" value="NZ_JARWBG010000049.1"/>
</dbReference>
<feature type="compositionally biased region" description="Low complexity" evidence="1">
    <location>
        <begin position="21"/>
        <end position="35"/>
    </location>
</feature>
<keyword evidence="2" id="KW-1133">Transmembrane helix</keyword>
<evidence type="ECO:0000256" key="1">
    <source>
        <dbReference type="SAM" id="MobiDB-lite"/>
    </source>
</evidence>
<gene>
    <name evidence="3" type="ORF">QCN29_29315</name>
</gene>
<keyword evidence="4" id="KW-1185">Reference proteome</keyword>
<name>A0ABT6HWY6_9ACTN</name>